<evidence type="ECO:0000259" key="1">
    <source>
        <dbReference type="Pfam" id="PF18734"/>
    </source>
</evidence>
<organism evidence="2 3">
    <name type="scientific">Celeribacter ethanolicus</name>
    <dbReference type="NCBI Taxonomy" id="1758178"/>
    <lineage>
        <taxon>Bacteria</taxon>
        <taxon>Pseudomonadati</taxon>
        <taxon>Pseudomonadota</taxon>
        <taxon>Alphaproteobacteria</taxon>
        <taxon>Rhodobacterales</taxon>
        <taxon>Roseobacteraceae</taxon>
        <taxon>Celeribacter</taxon>
    </lineage>
</organism>
<protein>
    <recommendedName>
        <fullName evidence="1">HEPN AbiU2-like domain-containing protein</fullName>
    </recommendedName>
</protein>
<dbReference type="Pfam" id="PF18734">
    <property type="entry name" value="HEPN_AbiU2"/>
    <property type="match status" value="1"/>
</dbReference>
<dbReference type="Proteomes" id="UP000217935">
    <property type="component" value="Chromosome"/>
</dbReference>
<accession>A0A291GFV2</accession>
<gene>
    <name evidence="2" type="ORF">CEW89_16755</name>
</gene>
<reference evidence="2 3" key="1">
    <citation type="submission" date="2017-06" db="EMBL/GenBank/DDBJ databases">
        <title>Celeribacter sp. TSPH2 complete genome sequence.</title>
        <authorList>
            <person name="Woo J.-H."/>
            <person name="Kim H.-S."/>
        </authorList>
    </citation>
    <scope>NUCLEOTIDE SEQUENCE [LARGE SCALE GENOMIC DNA]</scope>
    <source>
        <strain evidence="2 3">TSPH2</strain>
    </source>
</reference>
<dbReference type="InterPro" id="IPR040704">
    <property type="entry name" value="HEPN_AbiU2"/>
</dbReference>
<dbReference type="KEGG" id="ceh:CEW89_16755"/>
<evidence type="ECO:0000313" key="3">
    <source>
        <dbReference type="Proteomes" id="UP000217935"/>
    </source>
</evidence>
<keyword evidence="3" id="KW-1185">Reference proteome</keyword>
<name>A0A291GFV2_9RHOB</name>
<dbReference type="RefSeq" id="WP_096806663.1">
    <property type="nucleotide sequence ID" value="NZ_CP022196.1"/>
</dbReference>
<evidence type="ECO:0000313" key="2">
    <source>
        <dbReference type="EMBL" id="ATG49071.1"/>
    </source>
</evidence>
<dbReference type="EMBL" id="CP022196">
    <property type="protein sequence ID" value="ATG49071.1"/>
    <property type="molecule type" value="Genomic_DNA"/>
</dbReference>
<proteinExistence type="predicted"/>
<dbReference type="AlphaFoldDB" id="A0A291GFV2"/>
<feature type="domain" description="HEPN AbiU2-like" evidence="1">
    <location>
        <begin position="11"/>
        <end position="200"/>
    </location>
</feature>
<sequence>MTDENEFNYEILVDRVDYLAGELQGLAEDVHLYHEIFENAEAVEMLNKTAPRLFLRFQRATKDAVFSAVSRITDSAEFVTREEQRKNISVRRIQQDIRELRLGSCRDRTRLNKAVDKLCEIAKPIRNLRNRQIGHLDDEDTRLGTLLVPKDGYQIDEFLKQSQKVLDYVEVCMSKGRGDVETSRSYLVQRDDYQKHASAFVFFLNYLDKNWNELEGDLRRQNVGSGIKEVLSSHRTTR</sequence>